<protein>
    <recommendedName>
        <fullName evidence="3">Prenyltransferase</fullName>
    </recommendedName>
</protein>
<dbReference type="EMBL" id="PYHS01000017">
    <property type="protein sequence ID" value="PSR59417.1"/>
    <property type="molecule type" value="Genomic_DNA"/>
</dbReference>
<proteinExistence type="predicted"/>
<accession>A0A2T2YV81</accession>
<comment type="caution">
    <text evidence="1">The sequence shown here is derived from an EMBL/GenBank/DDBJ whole genome shotgun (WGS) entry which is preliminary data.</text>
</comment>
<dbReference type="Proteomes" id="UP000241647">
    <property type="component" value="Unassembled WGS sequence"/>
</dbReference>
<evidence type="ECO:0000313" key="2">
    <source>
        <dbReference type="Proteomes" id="UP000241647"/>
    </source>
</evidence>
<evidence type="ECO:0008006" key="3">
    <source>
        <dbReference type="Google" id="ProtNLM"/>
    </source>
</evidence>
<reference evidence="1 2" key="1">
    <citation type="submission" date="2018-02" db="EMBL/GenBank/DDBJ databases">
        <title>8 Nocardia nova and 1 Nocardia cyriacigeorgica strain used for evolution to TMP-SMX.</title>
        <authorList>
            <person name="Mehta H."/>
            <person name="Weng J."/>
            <person name="Shamoo Y."/>
        </authorList>
    </citation>
    <scope>NUCLEOTIDE SEQUENCE [LARGE SCALE GENOMIC DNA]</scope>
    <source>
        <strain evidence="1 2">ATCC 33727</strain>
    </source>
</reference>
<organism evidence="1 2">
    <name type="scientific">Nocardia nova</name>
    <dbReference type="NCBI Taxonomy" id="37330"/>
    <lineage>
        <taxon>Bacteria</taxon>
        <taxon>Bacillati</taxon>
        <taxon>Actinomycetota</taxon>
        <taxon>Actinomycetes</taxon>
        <taxon>Mycobacteriales</taxon>
        <taxon>Nocardiaceae</taxon>
        <taxon>Nocardia</taxon>
    </lineage>
</organism>
<dbReference type="RefSeq" id="WP_063026825.1">
    <property type="nucleotide sequence ID" value="NZ_PYHS01000017.1"/>
</dbReference>
<dbReference type="AlphaFoldDB" id="A0A2T2YV81"/>
<gene>
    <name evidence="1" type="ORF">C8259_26505</name>
</gene>
<evidence type="ECO:0000313" key="1">
    <source>
        <dbReference type="EMBL" id="PSR59417.1"/>
    </source>
</evidence>
<name>A0A2T2YV81_9NOCA</name>
<sequence>MTEATAAAAGNYLVDVAERLNLGCDPATIRAVFARACGGRLATRMPDGRRASGLTIAGTPFEVSVAGGRGRYTPAIRYLTEAGTDEAVFTTRIDVQLAAIRDLVDWLPNGGRKAADVLCSFVTMLYPDPAHVSRRQRSATWTGIVHHSAAPSQLNRLKVYGTPPMVPKTLERLYSVLPGFRELVSVPANDEHFRYGIAAIEVDEGGGISHKFYLSSRSQDTAVPMKLVRYFGEPAWEVLSELVRCGVDPAGLHNHDFFVCCSRDSSGTESLTLSVTAGRDDDLAPLVYELASRHHGSTCAVDALSHVAKSQGANWRYTAFGLGFSAADGIDKLNVYGTPTWDADNPGR</sequence>